<evidence type="ECO:0008006" key="6">
    <source>
        <dbReference type="Google" id="ProtNLM"/>
    </source>
</evidence>
<dbReference type="InterPro" id="IPR019363">
    <property type="entry name" value="LDAH"/>
</dbReference>
<dbReference type="EMBL" id="KV417490">
    <property type="protein sequence ID" value="KZP31161.1"/>
    <property type="molecule type" value="Genomic_DNA"/>
</dbReference>
<gene>
    <name evidence="5" type="ORF">FIBSPDRAFT_1037630</name>
</gene>
<dbReference type="Pfam" id="PF10230">
    <property type="entry name" value="LIDHydrolase"/>
    <property type="match status" value="1"/>
</dbReference>
<dbReference type="GO" id="GO:0019915">
    <property type="term" value="P:lipid storage"/>
    <property type="evidence" value="ECO:0007669"/>
    <property type="project" value="InterPro"/>
</dbReference>
<dbReference type="SUPFAM" id="SSF53474">
    <property type="entry name" value="alpha/beta-Hydrolases"/>
    <property type="match status" value="1"/>
</dbReference>
<dbReference type="GO" id="GO:0016298">
    <property type="term" value="F:lipase activity"/>
    <property type="evidence" value="ECO:0007669"/>
    <property type="project" value="InterPro"/>
</dbReference>
<dbReference type="GO" id="GO:0005811">
    <property type="term" value="C:lipid droplet"/>
    <property type="evidence" value="ECO:0007669"/>
    <property type="project" value="UniProtKB-SubCell"/>
</dbReference>
<evidence type="ECO:0000256" key="1">
    <source>
        <dbReference type="ARBA" id="ARBA00004502"/>
    </source>
</evidence>
<dbReference type="STRING" id="436010.A0A166TZP3"/>
<name>A0A166TZP3_9AGAM</name>
<dbReference type="Gene3D" id="3.40.50.1820">
    <property type="entry name" value="alpha/beta hydrolase"/>
    <property type="match status" value="1"/>
</dbReference>
<accession>A0A166TZP3</accession>
<evidence type="ECO:0000256" key="4">
    <source>
        <dbReference type="ARBA" id="ARBA00022801"/>
    </source>
</evidence>
<organism evidence="5">
    <name type="scientific">Athelia psychrophila</name>
    <dbReference type="NCBI Taxonomy" id="1759441"/>
    <lineage>
        <taxon>Eukaryota</taxon>
        <taxon>Fungi</taxon>
        <taxon>Dikarya</taxon>
        <taxon>Basidiomycota</taxon>
        <taxon>Agaricomycotina</taxon>
        <taxon>Agaricomycetes</taxon>
        <taxon>Agaricomycetidae</taxon>
        <taxon>Atheliales</taxon>
        <taxon>Atheliaceae</taxon>
        <taxon>Athelia</taxon>
    </lineage>
</organism>
<dbReference type="InterPro" id="IPR029058">
    <property type="entry name" value="AB_hydrolase_fold"/>
</dbReference>
<dbReference type="OrthoDB" id="448051at2759"/>
<keyword evidence="3" id="KW-0551">Lipid droplet</keyword>
<sequence length="322" mass="35641">MLAKLPSFLVPWKESADDTPYCNAMFEHEQPIGPVHALWWPCKQADCDPNLVLLFIPGNPGLLGFYPPFLSAIQDKASSSRLAILAHAHVGHTPGAGGTGGYDARRYDLTTQIQSAVEALDAIKTAFGSHTKVVILGHSIGSWFTLQVLKARPDIVNGVFLLFPTISFIGETPNGRSLSWLMRPPMPRVISAISPLARVPSGLLSLLYASWPKAQITVLHALLFAPTSIFAALSMAHDEMNNVRDLDVALLNQHKDRIWFYYAERDNWVGDQREVVLRSINADPDYVRVVHGHRDIPHAFCINHGEQVASQCHQWLIDGGFL</sequence>
<dbReference type="PANTHER" id="PTHR13390">
    <property type="entry name" value="LIPASE"/>
    <property type="match status" value="1"/>
</dbReference>
<evidence type="ECO:0000256" key="2">
    <source>
        <dbReference type="ARBA" id="ARBA00008300"/>
    </source>
</evidence>
<proteinExistence type="inferred from homology"/>
<reference evidence="5" key="1">
    <citation type="journal article" date="2016" name="Mol. Biol. Evol.">
        <title>Comparative Genomics of Early-Diverging Mushroom-Forming Fungi Provides Insights into the Origins of Lignocellulose Decay Capabilities.</title>
        <authorList>
            <person name="Nagy L.G."/>
            <person name="Riley R."/>
            <person name="Tritt A."/>
            <person name="Adam C."/>
            <person name="Daum C."/>
            <person name="Floudas D."/>
            <person name="Sun H."/>
            <person name="Yadav J.S."/>
            <person name="Pangilinan J."/>
            <person name="Larsson K.H."/>
            <person name="Matsuura K."/>
            <person name="Barry K."/>
            <person name="Labutti K."/>
            <person name="Kuo R."/>
            <person name="Ohm R.A."/>
            <person name="Bhattacharya S.S."/>
            <person name="Shirouzu T."/>
            <person name="Yoshinaga Y."/>
            <person name="Martin F.M."/>
            <person name="Grigoriev I.V."/>
            <person name="Hibbett D.S."/>
        </authorList>
    </citation>
    <scope>NUCLEOTIDE SEQUENCE [LARGE SCALE GENOMIC DNA]</scope>
    <source>
        <strain evidence="5">CBS 109695</strain>
    </source>
</reference>
<keyword evidence="4" id="KW-0378">Hydrolase</keyword>
<evidence type="ECO:0000313" key="5">
    <source>
        <dbReference type="EMBL" id="KZP31161.1"/>
    </source>
</evidence>
<dbReference type="AlphaFoldDB" id="A0A166TZP3"/>
<evidence type="ECO:0000256" key="3">
    <source>
        <dbReference type="ARBA" id="ARBA00022677"/>
    </source>
</evidence>
<protein>
    <recommendedName>
        <fullName evidence="6">Alpha/beta-hydrolase</fullName>
    </recommendedName>
</protein>
<dbReference type="PANTHER" id="PTHR13390:SF0">
    <property type="entry name" value="LIPID DROPLET-ASSOCIATED HYDROLASE"/>
    <property type="match status" value="1"/>
</dbReference>
<comment type="similarity">
    <text evidence="2">Belongs to the AB hydrolase superfamily. LDAH family.</text>
</comment>
<comment type="subcellular location">
    <subcellularLocation>
        <location evidence="1">Lipid droplet</location>
    </subcellularLocation>
</comment>